<dbReference type="RefSeq" id="WP_186818737.1">
    <property type="nucleotide sequence ID" value="NZ_BJXA01000062.1"/>
</dbReference>
<dbReference type="AlphaFoldDB" id="A0A511MPE0"/>
<proteinExistence type="predicted"/>
<name>A0A511MPE0_9NOCA</name>
<dbReference type="Proteomes" id="UP000321424">
    <property type="component" value="Unassembled WGS sequence"/>
</dbReference>
<comment type="caution">
    <text evidence="2">The sequence shown here is derived from an EMBL/GenBank/DDBJ whole genome shotgun (WGS) entry which is preliminary data.</text>
</comment>
<feature type="transmembrane region" description="Helical" evidence="1">
    <location>
        <begin position="49"/>
        <end position="71"/>
    </location>
</feature>
<gene>
    <name evidence="2" type="ORF">NN4_65770</name>
</gene>
<keyword evidence="1" id="KW-0472">Membrane</keyword>
<organism evidence="2 3">
    <name type="scientific">Nocardia ninae NBRC 108245</name>
    <dbReference type="NCBI Taxonomy" id="1210091"/>
    <lineage>
        <taxon>Bacteria</taxon>
        <taxon>Bacillati</taxon>
        <taxon>Actinomycetota</taxon>
        <taxon>Actinomycetes</taxon>
        <taxon>Mycobacteriales</taxon>
        <taxon>Nocardiaceae</taxon>
        <taxon>Nocardia</taxon>
    </lineage>
</organism>
<protein>
    <submittedName>
        <fullName evidence="2">Uncharacterized protein</fullName>
    </submittedName>
</protein>
<dbReference type="EMBL" id="BJXA01000062">
    <property type="protein sequence ID" value="GEM42058.1"/>
    <property type="molecule type" value="Genomic_DNA"/>
</dbReference>
<reference evidence="2 3" key="1">
    <citation type="submission" date="2019-07" db="EMBL/GenBank/DDBJ databases">
        <title>Whole genome shotgun sequence of Nocardia ninae NBRC 108245.</title>
        <authorList>
            <person name="Hosoyama A."/>
            <person name="Uohara A."/>
            <person name="Ohji S."/>
            <person name="Ichikawa N."/>
        </authorList>
    </citation>
    <scope>NUCLEOTIDE SEQUENCE [LARGE SCALE GENOMIC DNA]</scope>
    <source>
        <strain evidence="2 3">NBRC 108245</strain>
    </source>
</reference>
<evidence type="ECO:0000313" key="3">
    <source>
        <dbReference type="Proteomes" id="UP000321424"/>
    </source>
</evidence>
<accession>A0A511MPE0</accession>
<evidence type="ECO:0000256" key="1">
    <source>
        <dbReference type="SAM" id="Phobius"/>
    </source>
</evidence>
<keyword evidence="1" id="KW-1133">Transmembrane helix</keyword>
<evidence type="ECO:0000313" key="2">
    <source>
        <dbReference type="EMBL" id="GEM42058.1"/>
    </source>
</evidence>
<keyword evidence="1" id="KW-0812">Transmembrane</keyword>
<sequence length="72" mass="8412">MLRRRYRRRWLDGFAAVLRGTRTFELRVPGRPRHLVLAVLGARARRLRWVTFVLALLRRAAFVVSVLGRVAS</sequence>
<keyword evidence="3" id="KW-1185">Reference proteome</keyword>